<keyword evidence="3" id="KW-1133">Transmembrane helix</keyword>
<organism evidence="6 7">
    <name type="scientific">Thalassiosira pseudonana</name>
    <name type="common">Marine diatom</name>
    <name type="synonym">Cyclotella nana</name>
    <dbReference type="NCBI Taxonomy" id="35128"/>
    <lineage>
        <taxon>Eukaryota</taxon>
        <taxon>Sar</taxon>
        <taxon>Stramenopiles</taxon>
        <taxon>Ochrophyta</taxon>
        <taxon>Bacillariophyta</taxon>
        <taxon>Coscinodiscophyceae</taxon>
        <taxon>Thalassiosirophycidae</taxon>
        <taxon>Thalassiosirales</taxon>
        <taxon>Thalassiosiraceae</taxon>
        <taxon>Thalassiosira</taxon>
    </lineage>
</organism>
<protein>
    <recommendedName>
        <fullName evidence="2">alpha-L-rhamnosidase</fullName>
        <ecNumber evidence="2">3.2.1.40</ecNumber>
    </recommendedName>
</protein>
<keyword evidence="3" id="KW-0812">Transmembrane</keyword>
<dbReference type="PANTHER" id="PTHR33307">
    <property type="entry name" value="ALPHA-RHAMNOSIDASE (EUROFUNG)"/>
    <property type="match status" value="1"/>
</dbReference>
<feature type="domain" description="Alpha-L-rhamnosidase six-hairpin glycosidase" evidence="5">
    <location>
        <begin position="711"/>
        <end position="934"/>
    </location>
</feature>
<keyword evidence="3" id="KW-0472">Membrane</keyword>
<dbReference type="EC" id="3.2.1.40" evidence="2"/>
<evidence type="ECO:0000256" key="3">
    <source>
        <dbReference type="SAM" id="Phobius"/>
    </source>
</evidence>
<sequence>MAARPLTQTSPFRGLWLKVFGLTIAIYAITTVVWEHYHLNNRSVDVSAVLSSTKDAFMGSGTAGNTMQTDTTGGRSNNRVSTENAIKESTGVTIQESGNGSIVPIDLSVNFLKLITKAPGAPPEPPTVVSASKARVAEDFLPVVVQSEIVFRWAHQAKEGAVYEDILSVRAYRVVVRQFDINGNGAIIWDTDRVDVKKEEGVPSVPWKHATARSKVGQILEWRVIVWDASNKDNTSTWSKFAVGPEKQSDWRGEWIVHPSDMDTFDKSTEKGKTNQINSCAGWKLRRPLPLFRMKVLTEELATDKQISSALFVVSGLGSFRASLNGVPLSTSGPIDPPFTDYSKRVMYRGFDVTPFLTESTNGRNSHVFGITMGSGWWDHRPVSGMAKPQLLPRGPATVNGQLIITYASGEQRIIGETGKGGMNKWQAARGHIRESDLFTGEMVDLDVMSSMEGWDTSSGWAEVVGSTESTPSPYEEVNKWIKPVPYRTDVTLEQRVQEMAIKAKAMDRAGKKEFPKSVNSASPIGYLVPSEIPPVMSVERIAPDEIQNLGGGRWLIDYGKAMSGMIHFDEGLPEPIVPDEYPRAHGFKAATANGDSFITVIYGESLEMTTGDINRVLVAGLGLHDGGPRHKSKSATRTAHSFCFPDDHEAILSQRDVYVIPKESKKGKALYAEARQSHFTTHSFRYAEICCTAEPPKNAHALLYRTAIPEWGTFDSSNVLINGGYELVKNAMNSNLLSVQSDCPHREKLPYGGDLVADSPAALHMYDMSAFYKKTVNDWLEAQWDNGAYTETSIWQDLNDYAGIGHGAGETVWASAPPVLTVRHMQHYGDITLLQKSISHHVKWLDFLDKYFDAGMEIKGYDKELDEYTGQKSGLGDWLAMRSRDTYLTHTAFVMASGRCVAYIGRKVGLASVEDKGMAVAKKIQDRLVHLYMKNGKDNFDFPLGSESHTPGPEMGLYTRIVPGEKRCIVLKNWFRRSGHTWPGDEERLFIKEMSEEDKQEWIETKELTKRGDEWAMGWSQWQGFNEGIFAIRYAMKTLSDMGYHNIALRKAAGVGMATPEYMMSHNATTMWESWWRSEDLYSRNHPMLGAVAEWMSSSAAGVALYPTTTGGKKALFWPRFPKSATTLEYASAVQGSLGGDYAIAWRFEELPSDKSEYNSAVVKIRIRLLIPPGNEGVLRLPLPSSESTSVSIRHSLLMPNRKESMGETPDWESHRYTM</sequence>
<reference evidence="6 7" key="1">
    <citation type="journal article" date="2004" name="Science">
        <title>The genome of the diatom Thalassiosira pseudonana: ecology, evolution, and metabolism.</title>
        <authorList>
            <person name="Armbrust E.V."/>
            <person name="Berges J.A."/>
            <person name="Bowler C."/>
            <person name="Green B.R."/>
            <person name="Martinez D."/>
            <person name="Putnam N.H."/>
            <person name="Zhou S."/>
            <person name="Allen A.E."/>
            <person name="Apt K.E."/>
            <person name="Bechner M."/>
            <person name="Brzezinski M.A."/>
            <person name="Chaal B.K."/>
            <person name="Chiovitti A."/>
            <person name="Davis A.K."/>
            <person name="Demarest M.S."/>
            <person name="Detter J.C."/>
            <person name="Glavina T."/>
            <person name="Goodstein D."/>
            <person name="Hadi M.Z."/>
            <person name="Hellsten U."/>
            <person name="Hildebrand M."/>
            <person name="Jenkins B.D."/>
            <person name="Jurka J."/>
            <person name="Kapitonov V.V."/>
            <person name="Kroger N."/>
            <person name="Lau W.W."/>
            <person name="Lane T.W."/>
            <person name="Larimer F.W."/>
            <person name="Lippmeier J.C."/>
            <person name="Lucas S."/>
            <person name="Medina M."/>
            <person name="Montsant A."/>
            <person name="Obornik M."/>
            <person name="Parker M.S."/>
            <person name="Palenik B."/>
            <person name="Pazour G.J."/>
            <person name="Richardson P.M."/>
            <person name="Rynearson T.A."/>
            <person name="Saito M.A."/>
            <person name="Schwartz D.C."/>
            <person name="Thamatrakoln K."/>
            <person name="Valentin K."/>
            <person name="Vardi A."/>
            <person name="Wilkerson F.P."/>
            <person name="Rokhsar D.S."/>
        </authorList>
    </citation>
    <scope>NUCLEOTIDE SEQUENCE [LARGE SCALE GENOMIC DNA]</scope>
    <source>
        <strain evidence="6 7">CCMP1335</strain>
    </source>
</reference>
<accession>B8BXH5</accession>
<dbReference type="Pfam" id="PF17389">
    <property type="entry name" value="Bac_rhamnosid6H"/>
    <property type="match status" value="2"/>
</dbReference>
<evidence type="ECO:0000259" key="5">
    <source>
        <dbReference type="Pfam" id="PF17389"/>
    </source>
</evidence>
<dbReference type="GO" id="GO:0005975">
    <property type="term" value="P:carbohydrate metabolic process"/>
    <property type="evidence" value="ECO:0007669"/>
    <property type="project" value="InterPro"/>
</dbReference>
<dbReference type="RefSeq" id="XP_002288271.1">
    <property type="nucleotide sequence ID" value="XM_002288235.1"/>
</dbReference>
<evidence type="ECO:0000313" key="6">
    <source>
        <dbReference type="EMBL" id="EED93707.1"/>
    </source>
</evidence>
<evidence type="ECO:0000256" key="1">
    <source>
        <dbReference type="ARBA" id="ARBA00001445"/>
    </source>
</evidence>
<reference evidence="6 7" key="2">
    <citation type="journal article" date="2008" name="Nature">
        <title>The Phaeodactylum genome reveals the evolutionary history of diatom genomes.</title>
        <authorList>
            <person name="Bowler C."/>
            <person name="Allen A.E."/>
            <person name="Badger J.H."/>
            <person name="Grimwood J."/>
            <person name="Jabbari K."/>
            <person name="Kuo A."/>
            <person name="Maheswari U."/>
            <person name="Martens C."/>
            <person name="Maumus F."/>
            <person name="Otillar R.P."/>
            <person name="Rayko E."/>
            <person name="Salamov A."/>
            <person name="Vandepoele K."/>
            <person name="Beszteri B."/>
            <person name="Gruber A."/>
            <person name="Heijde M."/>
            <person name="Katinka M."/>
            <person name="Mock T."/>
            <person name="Valentin K."/>
            <person name="Verret F."/>
            <person name="Berges J.A."/>
            <person name="Brownlee C."/>
            <person name="Cadoret J.P."/>
            <person name="Chiovitti A."/>
            <person name="Choi C.J."/>
            <person name="Coesel S."/>
            <person name="De Martino A."/>
            <person name="Detter J.C."/>
            <person name="Durkin C."/>
            <person name="Falciatore A."/>
            <person name="Fournet J."/>
            <person name="Haruta M."/>
            <person name="Huysman M.J."/>
            <person name="Jenkins B.D."/>
            <person name="Jiroutova K."/>
            <person name="Jorgensen R.E."/>
            <person name="Joubert Y."/>
            <person name="Kaplan A."/>
            <person name="Kroger N."/>
            <person name="Kroth P.G."/>
            <person name="La Roche J."/>
            <person name="Lindquist E."/>
            <person name="Lommer M."/>
            <person name="Martin-Jezequel V."/>
            <person name="Lopez P.J."/>
            <person name="Lucas S."/>
            <person name="Mangogna M."/>
            <person name="McGinnis K."/>
            <person name="Medlin L.K."/>
            <person name="Montsant A."/>
            <person name="Oudot-Le Secq M.P."/>
            <person name="Napoli C."/>
            <person name="Obornik M."/>
            <person name="Parker M.S."/>
            <person name="Petit J.L."/>
            <person name="Porcel B.M."/>
            <person name="Poulsen N."/>
            <person name="Robison M."/>
            <person name="Rychlewski L."/>
            <person name="Rynearson T.A."/>
            <person name="Schmutz J."/>
            <person name="Shapiro H."/>
            <person name="Siaut M."/>
            <person name="Stanley M."/>
            <person name="Sussman M.R."/>
            <person name="Taylor A.R."/>
            <person name="Vardi A."/>
            <person name="von Dassow P."/>
            <person name="Vyverman W."/>
            <person name="Willis A."/>
            <person name="Wyrwicz L.S."/>
            <person name="Rokhsar D.S."/>
            <person name="Weissenbach J."/>
            <person name="Armbrust E.V."/>
            <person name="Green B.R."/>
            <person name="Van de Peer Y."/>
            <person name="Grigoriev I.V."/>
        </authorList>
    </citation>
    <scope>NUCLEOTIDE SEQUENCE [LARGE SCALE GENOMIC DNA]</scope>
    <source>
        <strain evidence="6 7">CCMP1335</strain>
    </source>
</reference>
<dbReference type="HOGENOM" id="CLU_268806_0_0_1"/>
<feature type="domain" description="Bacterial alpha-L-rhamnosidase N-terminal" evidence="4">
    <location>
        <begin position="305"/>
        <end position="467"/>
    </location>
</feature>
<dbReference type="Proteomes" id="UP000001449">
    <property type="component" value="Chromosome 3"/>
</dbReference>
<dbReference type="Gene3D" id="2.60.40.10">
    <property type="entry name" value="Immunoglobulins"/>
    <property type="match status" value="1"/>
</dbReference>
<evidence type="ECO:0000259" key="4">
    <source>
        <dbReference type="Pfam" id="PF08531"/>
    </source>
</evidence>
<feature type="domain" description="Alpha-L-rhamnosidase six-hairpin glycosidase" evidence="5">
    <location>
        <begin position="1027"/>
        <end position="1098"/>
    </location>
</feature>
<dbReference type="GeneID" id="7444727"/>
<dbReference type="Gene3D" id="2.60.120.260">
    <property type="entry name" value="Galactose-binding domain-like"/>
    <property type="match status" value="2"/>
</dbReference>
<dbReference type="PaxDb" id="35128-Thaps21697"/>
<dbReference type="InterPro" id="IPR008928">
    <property type="entry name" value="6-hairpin_glycosidase_sf"/>
</dbReference>
<dbReference type="InterPro" id="IPR013737">
    <property type="entry name" value="Bac_rhamnosid_N"/>
</dbReference>
<dbReference type="GO" id="GO:0030596">
    <property type="term" value="F:alpha-L-rhamnosidase activity"/>
    <property type="evidence" value="ECO:0007669"/>
    <property type="project" value="UniProtKB-EC"/>
</dbReference>
<evidence type="ECO:0000313" key="7">
    <source>
        <dbReference type="Proteomes" id="UP000001449"/>
    </source>
</evidence>
<comment type="catalytic activity">
    <reaction evidence="1">
        <text>Hydrolysis of terminal non-reducing alpha-L-rhamnose residues in alpha-L-rhamnosides.</text>
        <dbReference type="EC" id="3.2.1.40"/>
    </reaction>
</comment>
<dbReference type="InterPro" id="IPR012341">
    <property type="entry name" value="6hp_glycosidase-like_sf"/>
</dbReference>
<dbReference type="Gene3D" id="1.50.10.10">
    <property type="match status" value="1"/>
</dbReference>
<dbReference type="SUPFAM" id="SSF48208">
    <property type="entry name" value="Six-hairpin glycosidases"/>
    <property type="match status" value="1"/>
</dbReference>
<feature type="transmembrane region" description="Helical" evidence="3">
    <location>
        <begin position="15"/>
        <end position="34"/>
    </location>
</feature>
<dbReference type="InParanoid" id="B8BXH5"/>
<name>B8BXH5_THAPS</name>
<dbReference type="InterPro" id="IPR016007">
    <property type="entry name" value="Alpha_rhamnosid"/>
</dbReference>
<dbReference type="InterPro" id="IPR013783">
    <property type="entry name" value="Ig-like_fold"/>
</dbReference>
<dbReference type="PANTHER" id="PTHR33307:SF11">
    <property type="entry name" value="ALPHA-L-RHAMNOSIDASE"/>
    <property type="match status" value="1"/>
</dbReference>
<dbReference type="InterPro" id="IPR035396">
    <property type="entry name" value="Bac_rhamnosid6H"/>
</dbReference>
<keyword evidence="7" id="KW-1185">Reference proteome</keyword>
<dbReference type="EMBL" id="CM000640">
    <property type="protein sequence ID" value="EED93707.1"/>
    <property type="molecule type" value="Genomic_DNA"/>
</dbReference>
<gene>
    <name evidence="6" type="ORF">THAPSDRAFT_21697</name>
</gene>
<dbReference type="OMA" id="FRDSPEW"/>
<dbReference type="Pfam" id="PF08531">
    <property type="entry name" value="Bac_rhamnosid_N"/>
    <property type="match status" value="1"/>
</dbReference>
<evidence type="ECO:0000256" key="2">
    <source>
        <dbReference type="ARBA" id="ARBA00012652"/>
    </source>
</evidence>
<proteinExistence type="predicted"/>
<dbReference type="AlphaFoldDB" id="B8BXH5"/>
<dbReference type="KEGG" id="tps:THAPSDRAFT_21697"/>